<dbReference type="InterPro" id="IPR002591">
    <property type="entry name" value="Phosphodiest/P_Trfase"/>
</dbReference>
<name>A0A1Y2EGU6_9BASI</name>
<organism evidence="1 2">
    <name type="scientific">Leucosporidium creatinivorum</name>
    <dbReference type="NCBI Taxonomy" id="106004"/>
    <lineage>
        <taxon>Eukaryota</taxon>
        <taxon>Fungi</taxon>
        <taxon>Dikarya</taxon>
        <taxon>Basidiomycota</taxon>
        <taxon>Pucciniomycotina</taxon>
        <taxon>Microbotryomycetes</taxon>
        <taxon>Leucosporidiales</taxon>
        <taxon>Leucosporidium</taxon>
    </lineage>
</organism>
<evidence type="ECO:0000313" key="2">
    <source>
        <dbReference type="Proteomes" id="UP000193467"/>
    </source>
</evidence>
<dbReference type="PANTHER" id="PTHR10151">
    <property type="entry name" value="ECTONUCLEOTIDE PYROPHOSPHATASE/PHOSPHODIESTERASE"/>
    <property type="match status" value="1"/>
</dbReference>
<dbReference type="GO" id="GO:0047429">
    <property type="term" value="F:nucleoside triphosphate diphosphatase activity"/>
    <property type="evidence" value="ECO:0007669"/>
    <property type="project" value="TreeGrafter"/>
</dbReference>
<protein>
    <submittedName>
        <fullName evidence="1">Alkaline-phosphatase-like protein</fullName>
    </submittedName>
</protein>
<dbReference type="CDD" id="cd16018">
    <property type="entry name" value="Enpp"/>
    <property type="match status" value="1"/>
</dbReference>
<dbReference type="PANTHER" id="PTHR10151:SF120">
    <property type="entry name" value="BIS(5'-ADENOSYL)-TRIPHOSPHATASE"/>
    <property type="match status" value="1"/>
</dbReference>
<dbReference type="GO" id="GO:0017111">
    <property type="term" value="F:ribonucleoside triphosphate phosphatase activity"/>
    <property type="evidence" value="ECO:0007669"/>
    <property type="project" value="TreeGrafter"/>
</dbReference>
<dbReference type="STRING" id="106004.A0A1Y2EGU6"/>
<gene>
    <name evidence="1" type="ORF">BCR35DRAFT_269566</name>
</gene>
<dbReference type="InterPro" id="IPR017850">
    <property type="entry name" value="Alkaline_phosphatase_core_sf"/>
</dbReference>
<proteinExistence type="predicted"/>
<evidence type="ECO:0000313" key="1">
    <source>
        <dbReference type="EMBL" id="ORY70791.1"/>
    </source>
</evidence>
<keyword evidence="2" id="KW-1185">Reference proteome</keyword>
<reference evidence="1 2" key="1">
    <citation type="submission" date="2016-07" db="EMBL/GenBank/DDBJ databases">
        <title>Pervasive Adenine N6-methylation of Active Genes in Fungi.</title>
        <authorList>
            <consortium name="DOE Joint Genome Institute"/>
            <person name="Mondo S.J."/>
            <person name="Dannebaum R.O."/>
            <person name="Kuo R.C."/>
            <person name="Labutti K."/>
            <person name="Haridas S."/>
            <person name="Kuo A."/>
            <person name="Salamov A."/>
            <person name="Ahrendt S.R."/>
            <person name="Lipzen A."/>
            <person name="Sullivan W."/>
            <person name="Andreopoulos W.B."/>
            <person name="Clum A."/>
            <person name="Lindquist E."/>
            <person name="Daum C."/>
            <person name="Ramamoorthy G.K."/>
            <person name="Gryganskyi A."/>
            <person name="Culley D."/>
            <person name="Magnuson J.K."/>
            <person name="James T.Y."/>
            <person name="O'Malley M.A."/>
            <person name="Stajich J.E."/>
            <person name="Spatafora J.W."/>
            <person name="Visel A."/>
            <person name="Grigoriev I.V."/>
        </authorList>
    </citation>
    <scope>NUCLEOTIDE SEQUENCE [LARGE SCALE GENOMIC DNA]</scope>
    <source>
        <strain evidence="1 2">62-1032</strain>
    </source>
</reference>
<dbReference type="Proteomes" id="UP000193467">
    <property type="component" value="Unassembled WGS sequence"/>
</dbReference>
<dbReference type="SUPFAM" id="SSF53649">
    <property type="entry name" value="Alkaline phosphatase-like"/>
    <property type="match status" value="1"/>
</dbReference>
<accession>A0A1Y2EGU6</accession>
<dbReference type="Pfam" id="PF01663">
    <property type="entry name" value="Phosphodiest"/>
    <property type="match status" value="1"/>
</dbReference>
<comment type="caution">
    <text evidence="1">The sequence shown here is derived from an EMBL/GenBank/DDBJ whole genome shotgun (WGS) entry which is preliminary data.</text>
</comment>
<dbReference type="OrthoDB" id="415411at2759"/>
<dbReference type="EMBL" id="MCGR01000054">
    <property type="protein sequence ID" value="ORY70791.1"/>
    <property type="molecule type" value="Genomic_DNA"/>
</dbReference>
<dbReference type="InParanoid" id="A0A1Y2EGU6"/>
<dbReference type="AlphaFoldDB" id="A0A1Y2EGU6"/>
<sequence>MRLRLTPRRRAEPTVILISLDGVRADYLERGLTPHLLNISRKGLRAEYLQPVFPSLTFVNHWSIMTGLYPSSHGIVANDFYDPALGKEFVYTEPSKSWAPEWWGGEPIWSTAVKNGLRSAVLMWPGPPKMLDGIKPTFFYPFINHYHYRKKLSKLASWLDLPLTTRPHLITAYSPEVDQEGHRSGPHSHKVEQTLGSMDNFAKEVYELLEERNLTEIVDVIFVSDHGMTDTHNERLVFLDDILGEEGFNGIERNEGWPSAGLRFAPHIDTDLMLAKLQNASAESKGGFQVFTHDTMPERWHFGGHERIAPIYAVPEPGWAISNRHDFHVTMKGDYVPKGNHGYDPADPSMHAVFCAHGPFANSIRSADLRRRQVDPTDSDPDAQITVIPGFPNLEIYDLVAKLLGIEEEKRAPTNGTRGFWEQYLD</sequence>
<dbReference type="GO" id="GO:0009141">
    <property type="term" value="P:nucleoside triphosphate metabolic process"/>
    <property type="evidence" value="ECO:0007669"/>
    <property type="project" value="TreeGrafter"/>
</dbReference>
<dbReference type="Gene3D" id="3.40.720.10">
    <property type="entry name" value="Alkaline Phosphatase, subunit A"/>
    <property type="match status" value="1"/>
</dbReference>
<dbReference type="FunCoup" id="A0A1Y2EGU6">
    <property type="interactions" value="140"/>
</dbReference>